<accession>A0AAE0VV68</accession>
<keyword evidence="3" id="KW-1185">Reference proteome</keyword>
<keyword evidence="1" id="KW-0812">Transmembrane</keyword>
<protein>
    <submittedName>
        <fullName evidence="2">Uncharacterized protein</fullName>
    </submittedName>
</protein>
<dbReference type="Proteomes" id="UP001195483">
    <property type="component" value="Unassembled WGS sequence"/>
</dbReference>
<reference evidence="2" key="2">
    <citation type="journal article" date="2021" name="Genome Biol. Evol.">
        <title>Developing a high-quality reference genome for a parasitic bivalve with doubly uniparental inheritance (Bivalvia: Unionida).</title>
        <authorList>
            <person name="Smith C.H."/>
        </authorList>
    </citation>
    <scope>NUCLEOTIDE SEQUENCE</scope>
    <source>
        <strain evidence="2">CHS0354</strain>
        <tissue evidence="2">Mantle</tissue>
    </source>
</reference>
<gene>
    <name evidence="2" type="ORF">CHS0354_003820</name>
</gene>
<keyword evidence="1" id="KW-0472">Membrane</keyword>
<comment type="caution">
    <text evidence="2">The sequence shown here is derived from an EMBL/GenBank/DDBJ whole genome shotgun (WGS) entry which is preliminary data.</text>
</comment>
<dbReference type="AlphaFoldDB" id="A0AAE0VV68"/>
<evidence type="ECO:0000313" key="2">
    <source>
        <dbReference type="EMBL" id="KAK3591194.1"/>
    </source>
</evidence>
<reference evidence="2" key="1">
    <citation type="journal article" date="2021" name="Genome Biol. Evol.">
        <title>A High-Quality Reference Genome for a Parasitic Bivalve with Doubly Uniparental Inheritance (Bivalvia: Unionida).</title>
        <authorList>
            <person name="Smith C.H."/>
        </authorList>
    </citation>
    <scope>NUCLEOTIDE SEQUENCE</scope>
    <source>
        <strain evidence="2">CHS0354</strain>
    </source>
</reference>
<organism evidence="2 3">
    <name type="scientific">Potamilus streckersoni</name>
    <dbReference type="NCBI Taxonomy" id="2493646"/>
    <lineage>
        <taxon>Eukaryota</taxon>
        <taxon>Metazoa</taxon>
        <taxon>Spiralia</taxon>
        <taxon>Lophotrochozoa</taxon>
        <taxon>Mollusca</taxon>
        <taxon>Bivalvia</taxon>
        <taxon>Autobranchia</taxon>
        <taxon>Heteroconchia</taxon>
        <taxon>Palaeoheterodonta</taxon>
        <taxon>Unionida</taxon>
        <taxon>Unionoidea</taxon>
        <taxon>Unionidae</taxon>
        <taxon>Ambleminae</taxon>
        <taxon>Lampsilini</taxon>
        <taxon>Potamilus</taxon>
    </lineage>
</organism>
<feature type="transmembrane region" description="Helical" evidence="1">
    <location>
        <begin position="26"/>
        <end position="46"/>
    </location>
</feature>
<proteinExistence type="predicted"/>
<evidence type="ECO:0000256" key="1">
    <source>
        <dbReference type="SAM" id="Phobius"/>
    </source>
</evidence>
<reference evidence="2" key="3">
    <citation type="submission" date="2023-05" db="EMBL/GenBank/DDBJ databases">
        <authorList>
            <person name="Smith C.H."/>
        </authorList>
    </citation>
    <scope>NUCLEOTIDE SEQUENCE</scope>
    <source>
        <strain evidence="2">CHS0354</strain>
        <tissue evidence="2">Mantle</tissue>
    </source>
</reference>
<sequence>MSLVSMHCAQSEVSINTTEQNIQSQGVPIISGAILITATVGIIAAVDRAGFTGLLTCGVKLEKHGHFVEGTKNMISKGEHVLNHFHVDCTQKSPKDLNIFGAMLIWFIIGTTVVHHGTYAINMVPPMIGAISLILHRATFGKIVYL</sequence>
<evidence type="ECO:0000313" key="3">
    <source>
        <dbReference type="Proteomes" id="UP001195483"/>
    </source>
</evidence>
<dbReference type="EMBL" id="JAEAOA010000299">
    <property type="protein sequence ID" value="KAK3591194.1"/>
    <property type="molecule type" value="Genomic_DNA"/>
</dbReference>
<name>A0AAE0VV68_9BIVA</name>
<feature type="transmembrane region" description="Helical" evidence="1">
    <location>
        <begin position="99"/>
        <end position="121"/>
    </location>
</feature>
<keyword evidence="1" id="KW-1133">Transmembrane helix</keyword>